<protein>
    <submittedName>
        <fullName evidence="1">Uncharacterized protein</fullName>
    </submittedName>
</protein>
<organism evidence="1 2">
    <name type="scientific">Carboxydocella sporoproducens DSM 16521</name>
    <dbReference type="NCBI Taxonomy" id="1121270"/>
    <lineage>
        <taxon>Bacteria</taxon>
        <taxon>Bacillati</taxon>
        <taxon>Bacillota</taxon>
        <taxon>Clostridia</taxon>
        <taxon>Eubacteriales</taxon>
        <taxon>Clostridiales Family XVI. Incertae Sedis</taxon>
        <taxon>Carboxydocella</taxon>
    </lineage>
</organism>
<evidence type="ECO:0000313" key="2">
    <source>
        <dbReference type="Proteomes" id="UP000189933"/>
    </source>
</evidence>
<dbReference type="EMBL" id="FUXM01000013">
    <property type="protein sequence ID" value="SJZ93842.1"/>
    <property type="molecule type" value="Genomic_DNA"/>
</dbReference>
<dbReference type="AlphaFoldDB" id="A0A1T4PQI7"/>
<name>A0A1T4PQI7_9FIRM</name>
<dbReference type="Proteomes" id="UP000189933">
    <property type="component" value="Unassembled WGS sequence"/>
</dbReference>
<dbReference type="RefSeq" id="WP_174182985.1">
    <property type="nucleotide sequence ID" value="NZ_FUXM01000013.1"/>
</dbReference>
<reference evidence="2" key="1">
    <citation type="submission" date="2017-02" db="EMBL/GenBank/DDBJ databases">
        <authorList>
            <person name="Varghese N."/>
            <person name="Submissions S."/>
        </authorList>
    </citation>
    <scope>NUCLEOTIDE SEQUENCE [LARGE SCALE GENOMIC DNA]</scope>
    <source>
        <strain evidence="2">DSM 16521</strain>
    </source>
</reference>
<evidence type="ECO:0000313" key="1">
    <source>
        <dbReference type="EMBL" id="SJZ93842.1"/>
    </source>
</evidence>
<accession>A0A1T4PQI7</accession>
<sequence>MICPVCGGKSTGKVGVDQFYCWDCFVEFRRQGNEIQVFDVAEDGSLMAWDEELAEPYL</sequence>
<gene>
    <name evidence="1" type="ORF">SAMN02745885_01368</name>
</gene>
<keyword evidence="2" id="KW-1185">Reference proteome</keyword>
<proteinExistence type="predicted"/>